<dbReference type="InterPro" id="IPR007064">
    <property type="entry name" value="Nmd3_N"/>
</dbReference>
<evidence type="ECO:0000256" key="2">
    <source>
        <dbReference type="SAM" id="MobiDB-lite"/>
    </source>
</evidence>
<dbReference type="InterPro" id="IPR039768">
    <property type="entry name" value="Nmd3"/>
</dbReference>
<proteinExistence type="inferred from homology"/>
<reference evidence="4" key="1">
    <citation type="submission" date="2023-03" db="EMBL/GenBank/DDBJ databases">
        <title>Massive genome expansion in bonnet fungi (Mycena s.s.) driven by repeated elements and novel gene families across ecological guilds.</title>
        <authorList>
            <consortium name="Lawrence Berkeley National Laboratory"/>
            <person name="Harder C.B."/>
            <person name="Miyauchi S."/>
            <person name="Viragh M."/>
            <person name="Kuo A."/>
            <person name="Thoen E."/>
            <person name="Andreopoulos B."/>
            <person name="Lu D."/>
            <person name="Skrede I."/>
            <person name="Drula E."/>
            <person name="Henrissat B."/>
            <person name="Morin E."/>
            <person name="Kohler A."/>
            <person name="Barry K."/>
            <person name="LaButti K."/>
            <person name="Morin E."/>
            <person name="Salamov A."/>
            <person name="Lipzen A."/>
            <person name="Mereny Z."/>
            <person name="Hegedus B."/>
            <person name="Baldrian P."/>
            <person name="Stursova M."/>
            <person name="Weitz H."/>
            <person name="Taylor A."/>
            <person name="Grigoriev I.V."/>
            <person name="Nagy L.G."/>
            <person name="Martin F."/>
            <person name="Kauserud H."/>
        </authorList>
    </citation>
    <scope>NUCLEOTIDE SEQUENCE</scope>
    <source>
        <strain evidence="4">CBHHK188m</strain>
    </source>
</reference>
<comment type="subcellular location">
    <subcellularLocation>
        <location evidence="1">Cytoplasm</location>
    </subcellularLocation>
    <subcellularLocation>
        <location evidence="1">Nucleus</location>
    </subcellularLocation>
</comment>
<dbReference type="GO" id="GO:0015031">
    <property type="term" value="P:protein transport"/>
    <property type="evidence" value="ECO:0007669"/>
    <property type="project" value="UniProtKB-KW"/>
</dbReference>
<dbReference type="AlphaFoldDB" id="A0AAD7N1D8"/>
<dbReference type="PANTHER" id="PTHR12746">
    <property type="entry name" value="NONSENSE-MEDIATED MRNA DECAY PROTEIN 3"/>
    <property type="match status" value="1"/>
</dbReference>
<keyword evidence="5" id="KW-1185">Reference proteome</keyword>
<organism evidence="4 5">
    <name type="scientific">Mycena maculata</name>
    <dbReference type="NCBI Taxonomy" id="230809"/>
    <lineage>
        <taxon>Eukaryota</taxon>
        <taxon>Fungi</taxon>
        <taxon>Dikarya</taxon>
        <taxon>Basidiomycota</taxon>
        <taxon>Agaricomycotina</taxon>
        <taxon>Agaricomycetes</taxon>
        <taxon>Agaricomycetidae</taxon>
        <taxon>Agaricales</taxon>
        <taxon>Marasmiineae</taxon>
        <taxon>Mycenaceae</taxon>
        <taxon>Mycena</taxon>
    </lineage>
</organism>
<dbReference type="EMBL" id="JARJLG010000122">
    <property type="protein sequence ID" value="KAJ7741565.1"/>
    <property type="molecule type" value="Genomic_DNA"/>
</dbReference>
<protein>
    <recommendedName>
        <fullName evidence="1">60S ribosomal export protein NMD3</fullName>
    </recommendedName>
</protein>
<feature type="region of interest" description="Disordered" evidence="2">
    <location>
        <begin position="164"/>
        <end position="202"/>
    </location>
</feature>
<comment type="similarity">
    <text evidence="1">Belongs to the NMD3 family.</text>
</comment>
<gene>
    <name evidence="4" type="ORF">DFH07DRAFT_964916</name>
</gene>
<dbReference type="Proteomes" id="UP001215280">
    <property type="component" value="Unassembled WGS sequence"/>
</dbReference>
<feature type="domain" description="Nmd3 N-terminal" evidence="3">
    <location>
        <begin position="51"/>
        <end position="105"/>
    </location>
</feature>
<evidence type="ECO:0000256" key="1">
    <source>
        <dbReference type="RuleBase" id="RU364108"/>
    </source>
</evidence>
<accession>A0AAD7N1D8</accession>
<dbReference type="PANTHER" id="PTHR12746:SF2">
    <property type="entry name" value="60S RIBOSOMAL EXPORT PROTEIN NMD3"/>
    <property type="match status" value="1"/>
</dbReference>
<comment type="caution">
    <text evidence="4">The sequence shown here is derived from an EMBL/GenBank/DDBJ whole genome shotgun (WGS) entry which is preliminary data.</text>
</comment>
<evidence type="ECO:0000313" key="5">
    <source>
        <dbReference type="Proteomes" id="UP001215280"/>
    </source>
</evidence>
<keyword evidence="1" id="KW-0813">Transport</keyword>
<feature type="compositionally biased region" description="Acidic residues" evidence="2">
    <location>
        <begin position="188"/>
        <end position="201"/>
    </location>
</feature>
<dbReference type="GO" id="GO:0043023">
    <property type="term" value="F:ribosomal large subunit binding"/>
    <property type="evidence" value="ECO:0007669"/>
    <property type="project" value="InterPro"/>
</dbReference>
<comment type="function">
    <text evidence="1">Acts as an adapter for the XPO1/CRM1-mediated export of the 60S ribosomal subunit.</text>
</comment>
<sequence length="242" mass="27095">MAAAGAAHECRNSVDITEVIPKQASVPFCRNCKRFLSAPQPWMLVRPEFLTEAHFIWMEPHSKRLRLLMTIQKEVLTNTILEQTFELEYLVQHGQCPDCVKLAAENTPSPGSDIKHPDVDQVLRLMECSKPSLEDEDNLDHGPDKSTLSQIFCLMKQLVGAGAPNCKKKQSHGKWLGRGPNRERGMDVDSESDDPEDEYGTEEVSLVDIRVRITTAGFTEAQAPRDLDILVRIANGSKILLC</sequence>
<keyword evidence="1" id="KW-0963">Cytoplasm</keyword>
<keyword evidence="1" id="KW-0653">Protein transport</keyword>
<dbReference type="GO" id="GO:0005737">
    <property type="term" value="C:cytoplasm"/>
    <property type="evidence" value="ECO:0007669"/>
    <property type="project" value="UniProtKB-SubCell"/>
</dbReference>
<keyword evidence="1" id="KW-0539">Nucleus</keyword>
<dbReference type="GO" id="GO:0005634">
    <property type="term" value="C:nucleus"/>
    <property type="evidence" value="ECO:0007669"/>
    <property type="project" value="UniProtKB-SubCell"/>
</dbReference>
<evidence type="ECO:0000259" key="3">
    <source>
        <dbReference type="Pfam" id="PF04981"/>
    </source>
</evidence>
<dbReference type="GO" id="GO:0000055">
    <property type="term" value="P:ribosomal large subunit export from nucleus"/>
    <property type="evidence" value="ECO:0007669"/>
    <property type="project" value="TreeGrafter"/>
</dbReference>
<name>A0AAD7N1D8_9AGAR</name>
<evidence type="ECO:0000313" key="4">
    <source>
        <dbReference type="EMBL" id="KAJ7741565.1"/>
    </source>
</evidence>
<dbReference type="Pfam" id="PF04981">
    <property type="entry name" value="NMD3"/>
    <property type="match status" value="1"/>
</dbReference>